<evidence type="ECO:0000256" key="5">
    <source>
        <dbReference type="SAM" id="Phobius"/>
    </source>
</evidence>
<dbReference type="GO" id="GO:0016020">
    <property type="term" value="C:membrane"/>
    <property type="evidence" value="ECO:0007669"/>
    <property type="project" value="UniProtKB-SubCell"/>
</dbReference>
<dbReference type="PANTHER" id="PTHR22911:SF6">
    <property type="entry name" value="SOLUTE CARRIER FAMILY 35 MEMBER G1"/>
    <property type="match status" value="1"/>
</dbReference>
<keyword evidence="2 5" id="KW-0812">Transmembrane</keyword>
<dbReference type="InterPro" id="IPR037185">
    <property type="entry name" value="EmrE-like"/>
</dbReference>
<organism evidence="7 8">
    <name type="scientific">Anaeromyxobacter diazotrophicus</name>
    <dbReference type="NCBI Taxonomy" id="2590199"/>
    <lineage>
        <taxon>Bacteria</taxon>
        <taxon>Pseudomonadati</taxon>
        <taxon>Myxococcota</taxon>
        <taxon>Myxococcia</taxon>
        <taxon>Myxococcales</taxon>
        <taxon>Cystobacterineae</taxon>
        <taxon>Anaeromyxobacteraceae</taxon>
        <taxon>Anaeromyxobacter</taxon>
    </lineage>
</organism>
<dbReference type="PANTHER" id="PTHR22911">
    <property type="entry name" value="ACYL-MALONYL CONDENSING ENZYME-RELATED"/>
    <property type="match status" value="1"/>
</dbReference>
<feature type="domain" description="EamA" evidence="6">
    <location>
        <begin position="154"/>
        <end position="279"/>
    </location>
</feature>
<feature type="transmembrane region" description="Helical" evidence="5">
    <location>
        <begin position="184"/>
        <end position="204"/>
    </location>
</feature>
<feature type="domain" description="EamA" evidence="6">
    <location>
        <begin position="16"/>
        <end position="140"/>
    </location>
</feature>
<dbReference type="Pfam" id="PF00892">
    <property type="entry name" value="EamA"/>
    <property type="match status" value="2"/>
</dbReference>
<keyword evidence="4 5" id="KW-0472">Membrane</keyword>
<comment type="subcellular location">
    <subcellularLocation>
        <location evidence="1">Membrane</location>
        <topology evidence="1">Multi-pass membrane protein</topology>
    </subcellularLocation>
</comment>
<dbReference type="AlphaFoldDB" id="A0A7I9VSJ6"/>
<dbReference type="InterPro" id="IPR000620">
    <property type="entry name" value="EamA_dom"/>
</dbReference>
<evidence type="ECO:0000256" key="3">
    <source>
        <dbReference type="ARBA" id="ARBA00022989"/>
    </source>
</evidence>
<feature type="transmembrane region" description="Helical" evidence="5">
    <location>
        <begin position="125"/>
        <end position="147"/>
    </location>
</feature>
<dbReference type="SUPFAM" id="SSF103481">
    <property type="entry name" value="Multidrug resistance efflux transporter EmrE"/>
    <property type="match status" value="2"/>
</dbReference>
<keyword evidence="3 5" id="KW-1133">Transmembrane helix</keyword>
<sequence length="304" mass="31070">MKTKRLAARGQLFVSGALFGLMASVARLASRGGTGFTAAQMTTVRFAVGAAMTLALFRLRPGTFRPVRRWLLVSRGLQGGLAVLLYFIALARIPAGQATLLNNLFPVFAVGISVFALGERPTVHLALALALVTVGVGLVIAPGAGALLAVADAGVLAGLASAVLGGGAVVAIRALRPTDNAPTIFFSFCLGGLVMAAPFSGGPWPTDPRLWALAVAVGVLSFFAQILMTHAYGVFTVAEAALWQQLTPAASFLWALPILGERLSPVGACGLVLGACGVVYGSVLGHRPAEGLPPAPIAEPVEPA</sequence>
<dbReference type="RefSeq" id="WP_176068907.1">
    <property type="nucleotide sequence ID" value="NZ_BJTG01000014.1"/>
</dbReference>
<reference evidence="8" key="1">
    <citation type="journal article" date="2020" name="Appl. Environ. Microbiol.">
        <title>Diazotrophic Anaeromyxobacter Isolates from Soils.</title>
        <authorList>
            <person name="Masuda Y."/>
            <person name="Yamanaka H."/>
            <person name="Xu Z.X."/>
            <person name="Shiratori Y."/>
            <person name="Aono T."/>
            <person name="Amachi S."/>
            <person name="Senoo K."/>
            <person name="Itoh H."/>
        </authorList>
    </citation>
    <scope>NUCLEOTIDE SEQUENCE [LARGE SCALE GENOMIC DNA]</scope>
    <source>
        <strain evidence="8">R267</strain>
    </source>
</reference>
<proteinExistence type="predicted"/>
<evidence type="ECO:0000313" key="8">
    <source>
        <dbReference type="Proteomes" id="UP000503640"/>
    </source>
</evidence>
<feature type="transmembrane region" description="Helical" evidence="5">
    <location>
        <begin position="38"/>
        <end position="57"/>
    </location>
</feature>
<evidence type="ECO:0000256" key="1">
    <source>
        <dbReference type="ARBA" id="ARBA00004141"/>
    </source>
</evidence>
<dbReference type="EMBL" id="BJTG01000014">
    <property type="protein sequence ID" value="GEJ59423.1"/>
    <property type="molecule type" value="Genomic_DNA"/>
</dbReference>
<name>A0A7I9VSJ6_9BACT</name>
<feature type="transmembrane region" description="Helical" evidence="5">
    <location>
        <begin position="153"/>
        <end position="172"/>
    </location>
</feature>
<evidence type="ECO:0000313" key="7">
    <source>
        <dbReference type="EMBL" id="GEJ59423.1"/>
    </source>
</evidence>
<evidence type="ECO:0000259" key="6">
    <source>
        <dbReference type="Pfam" id="PF00892"/>
    </source>
</evidence>
<keyword evidence="8" id="KW-1185">Reference proteome</keyword>
<feature type="transmembrane region" description="Helical" evidence="5">
    <location>
        <begin position="210"/>
        <end position="228"/>
    </location>
</feature>
<accession>A0A7I9VSJ6</accession>
<gene>
    <name evidence="7" type="ORF">AMYX_41640</name>
</gene>
<feature type="transmembrane region" description="Helical" evidence="5">
    <location>
        <begin position="100"/>
        <end position="118"/>
    </location>
</feature>
<dbReference type="Proteomes" id="UP000503640">
    <property type="component" value="Unassembled WGS sequence"/>
</dbReference>
<comment type="caution">
    <text evidence="7">The sequence shown here is derived from an EMBL/GenBank/DDBJ whole genome shotgun (WGS) entry which is preliminary data.</text>
</comment>
<evidence type="ECO:0000256" key="4">
    <source>
        <dbReference type="ARBA" id="ARBA00023136"/>
    </source>
</evidence>
<protein>
    <recommendedName>
        <fullName evidence="6">EamA domain-containing protein</fullName>
    </recommendedName>
</protein>
<feature type="transmembrane region" description="Helical" evidence="5">
    <location>
        <begin position="69"/>
        <end position="88"/>
    </location>
</feature>
<evidence type="ECO:0000256" key="2">
    <source>
        <dbReference type="ARBA" id="ARBA00022692"/>
    </source>
</evidence>